<accession>A0A7V2AVN0</accession>
<feature type="transmembrane region" description="Helical" evidence="6">
    <location>
        <begin position="73"/>
        <end position="91"/>
    </location>
</feature>
<dbReference type="Pfam" id="PF10555">
    <property type="entry name" value="MraY_sig1"/>
    <property type="match status" value="1"/>
</dbReference>
<dbReference type="GO" id="GO:0071555">
    <property type="term" value="P:cell wall organization"/>
    <property type="evidence" value="ECO:0007669"/>
    <property type="project" value="TreeGrafter"/>
</dbReference>
<evidence type="ECO:0000256" key="6">
    <source>
        <dbReference type="SAM" id="Phobius"/>
    </source>
</evidence>
<keyword evidence="2 7" id="KW-0808">Transferase</keyword>
<dbReference type="GO" id="GO:0008963">
    <property type="term" value="F:phospho-N-acetylmuramoyl-pentapeptide-transferase activity"/>
    <property type="evidence" value="ECO:0007669"/>
    <property type="project" value="TreeGrafter"/>
</dbReference>
<dbReference type="InterPro" id="IPR018480">
    <property type="entry name" value="PNAcMuramoyl-5peptid_Trfase_CS"/>
</dbReference>
<evidence type="ECO:0000256" key="3">
    <source>
        <dbReference type="ARBA" id="ARBA00022692"/>
    </source>
</evidence>
<dbReference type="AlphaFoldDB" id="A0A7V2AVN0"/>
<dbReference type="PANTHER" id="PTHR22926">
    <property type="entry name" value="PHOSPHO-N-ACETYLMURAMOYL-PENTAPEPTIDE-TRANSFERASE"/>
    <property type="match status" value="1"/>
</dbReference>
<feature type="transmembrane region" description="Helical" evidence="6">
    <location>
        <begin position="12"/>
        <end position="40"/>
    </location>
</feature>
<feature type="transmembrane region" description="Helical" evidence="6">
    <location>
        <begin position="97"/>
        <end position="114"/>
    </location>
</feature>
<dbReference type="EMBL" id="DSEC01000471">
    <property type="protein sequence ID" value="HER44112.1"/>
    <property type="molecule type" value="Genomic_DNA"/>
</dbReference>
<dbReference type="PROSITE" id="PS01347">
    <property type="entry name" value="MRAY_1"/>
    <property type="match status" value="1"/>
</dbReference>
<keyword evidence="5 6" id="KW-0472">Membrane</keyword>
<evidence type="ECO:0000256" key="5">
    <source>
        <dbReference type="ARBA" id="ARBA00023136"/>
    </source>
</evidence>
<keyword evidence="3 6" id="KW-0812">Transmembrane</keyword>
<dbReference type="GO" id="GO:0044038">
    <property type="term" value="P:cell wall macromolecule biosynthetic process"/>
    <property type="evidence" value="ECO:0007669"/>
    <property type="project" value="TreeGrafter"/>
</dbReference>
<evidence type="ECO:0000256" key="4">
    <source>
        <dbReference type="ARBA" id="ARBA00022989"/>
    </source>
</evidence>
<evidence type="ECO:0000313" key="7">
    <source>
        <dbReference type="EMBL" id="HER44112.1"/>
    </source>
</evidence>
<gene>
    <name evidence="7" type="primary">mraY</name>
    <name evidence="7" type="ORF">ENO08_06600</name>
</gene>
<feature type="non-terminal residue" evidence="7">
    <location>
        <position position="148"/>
    </location>
</feature>
<sequence>MLYYLLYPLKEYFFAFNVFRYITFRAAYATVTALLIAFIFGPKMIRWLKNLQIGQRVRKDGPSGHAGKEGTPTMGGVLIIAAIVIPTLLWANLANHYVRLVLLVTLGTGAIGFLDDYLSVVRKRDKGLVGRYKLLGQLVFGAALGTYI</sequence>
<comment type="caution">
    <text evidence="7">The sequence shown here is derived from an EMBL/GenBank/DDBJ whole genome shotgun (WGS) entry which is preliminary data.</text>
</comment>
<evidence type="ECO:0000256" key="2">
    <source>
        <dbReference type="ARBA" id="ARBA00022679"/>
    </source>
</evidence>
<proteinExistence type="predicted"/>
<dbReference type="InterPro" id="IPR000715">
    <property type="entry name" value="Glycosyl_transferase_4"/>
</dbReference>
<dbReference type="PANTHER" id="PTHR22926:SF5">
    <property type="entry name" value="PHOSPHO-N-ACETYLMURAMOYL-PENTAPEPTIDE-TRANSFERASE HOMOLOG"/>
    <property type="match status" value="1"/>
</dbReference>
<dbReference type="GO" id="GO:0005886">
    <property type="term" value="C:plasma membrane"/>
    <property type="evidence" value="ECO:0007669"/>
    <property type="project" value="TreeGrafter"/>
</dbReference>
<evidence type="ECO:0000256" key="1">
    <source>
        <dbReference type="ARBA" id="ARBA00004141"/>
    </source>
</evidence>
<keyword evidence="4 6" id="KW-1133">Transmembrane helix</keyword>
<reference evidence="7" key="1">
    <citation type="journal article" date="2020" name="mSystems">
        <title>Genome- and Community-Level Interaction Insights into Carbon Utilization and Element Cycling Functions of Hydrothermarchaeota in Hydrothermal Sediment.</title>
        <authorList>
            <person name="Zhou Z."/>
            <person name="Liu Y."/>
            <person name="Xu W."/>
            <person name="Pan J."/>
            <person name="Luo Z.H."/>
            <person name="Li M."/>
        </authorList>
    </citation>
    <scope>NUCLEOTIDE SEQUENCE [LARGE SCALE GENOMIC DNA]</scope>
    <source>
        <strain evidence="7">SpSt-1233</strain>
    </source>
</reference>
<dbReference type="EC" id="2.7.8.13" evidence="7"/>
<comment type="subcellular location">
    <subcellularLocation>
        <location evidence="1">Membrane</location>
        <topology evidence="1">Multi-pass membrane protein</topology>
    </subcellularLocation>
</comment>
<name>A0A7V2AVN0_UNCEI</name>
<dbReference type="Proteomes" id="UP000886069">
    <property type="component" value="Unassembled WGS sequence"/>
</dbReference>
<protein>
    <submittedName>
        <fullName evidence="7">Phospho-N-acetylmuramoyl-pentapeptide-transferase</fullName>
        <ecNumber evidence="7">2.7.8.13</ecNumber>
    </submittedName>
</protein>
<organism evidence="7">
    <name type="scientific">Eiseniibacteriota bacterium</name>
    <dbReference type="NCBI Taxonomy" id="2212470"/>
    <lineage>
        <taxon>Bacteria</taxon>
        <taxon>Candidatus Eiseniibacteriota</taxon>
    </lineage>
</organism>